<proteinExistence type="predicted"/>
<dbReference type="OrthoDB" id="5373857at2759"/>
<reference evidence="2" key="1">
    <citation type="submission" date="2021-03" db="EMBL/GenBank/DDBJ databases">
        <authorList>
            <person name="Tagirdzhanova G."/>
        </authorList>
    </citation>
    <scope>NUCLEOTIDE SEQUENCE</scope>
</reference>
<comment type="caution">
    <text evidence="2">The sequence shown here is derived from an EMBL/GenBank/DDBJ whole genome shotgun (WGS) entry which is preliminary data.</text>
</comment>
<feature type="compositionally biased region" description="Basic and acidic residues" evidence="1">
    <location>
        <begin position="68"/>
        <end position="86"/>
    </location>
</feature>
<protein>
    <submittedName>
        <fullName evidence="2">Uncharacterized protein</fullName>
    </submittedName>
</protein>
<feature type="region of interest" description="Disordered" evidence="1">
    <location>
        <begin position="39"/>
        <end position="86"/>
    </location>
</feature>
<dbReference type="AlphaFoldDB" id="A0A8H3EZH4"/>
<name>A0A8H3EZH4_9LECA</name>
<accession>A0A8H3EZH4</accession>
<evidence type="ECO:0000313" key="2">
    <source>
        <dbReference type="EMBL" id="CAF9916406.1"/>
    </source>
</evidence>
<gene>
    <name evidence="2" type="ORF">GOMPHAMPRED_000993</name>
</gene>
<sequence length="86" mass="9253">MSRNLRIAGIVLGTGVVGAYFAPNFFNPTRTTAVKSIEDRYTSGGATPGGERGQATKRGDGESTYTEAETRNQERLREQKADLLGS</sequence>
<dbReference type="Proteomes" id="UP000664169">
    <property type="component" value="Unassembled WGS sequence"/>
</dbReference>
<organism evidence="2 3">
    <name type="scientific">Gomphillus americanus</name>
    <dbReference type="NCBI Taxonomy" id="1940652"/>
    <lineage>
        <taxon>Eukaryota</taxon>
        <taxon>Fungi</taxon>
        <taxon>Dikarya</taxon>
        <taxon>Ascomycota</taxon>
        <taxon>Pezizomycotina</taxon>
        <taxon>Lecanoromycetes</taxon>
        <taxon>OSLEUM clade</taxon>
        <taxon>Ostropomycetidae</taxon>
        <taxon>Ostropales</taxon>
        <taxon>Graphidaceae</taxon>
        <taxon>Gomphilloideae</taxon>
        <taxon>Gomphillus</taxon>
    </lineage>
</organism>
<evidence type="ECO:0000256" key="1">
    <source>
        <dbReference type="SAM" id="MobiDB-lite"/>
    </source>
</evidence>
<keyword evidence="3" id="KW-1185">Reference proteome</keyword>
<evidence type="ECO:0000313" key="3">
    <source>
        <dbReference type="Proteomes" id="UP000664169"/>
    </source>
</evidence>
<dbReference type="EMBL" id="CAJPDQ010000011">
    <property type="protein sequence ID" value="CAF9916406.1"/>
    <property type="molecule type" value="Genomic_DNA"/>
</dbReference>